<evidence type="ECO:0000259" key="9">
    <source>
        <dbReference type="PROSITE" id="PS50262"/>
    </source>
</evidence>
<dbReference type="SUPFAM" id="SSF81321">
    <property type="entry name" value="Family A G protein-coupled receptor-like"/>
    <property type="match status" value="1"/>
</dbReference>
<proteinExistence type="predicted"/>
<evidence type="ECO:0000256" key="3">
    <source>
        <dbReference type="ARBA" id="ARBA00022989"/>
    </source>
</evidence>
<dbReference type="InterPro" id="IPR017452">
    <property type="entry name" value="GPCR_Rhodpsn_7TM"/>
</dbReference>
<sequence length="336" mass="38593">MSTQDILIFATRQVNIYFGLSIMILGVVGGIFNIIIFTTLKTFRETTCAFYLTAVSVANILQLLIVSSVRILSEGFSTDIRRTSWVCKIYIYMAVWCLLVSPTYVCLATIDQFLSMSYYRRFSNLRFAQRCIFIIGFFWSLYSICFLIYYDAPLGICIDTNSNFAMYVTHFHYPILFGVLPLSTMITFSLLAFYNARTLISRQINIVRLSRDRQLTAMTLVHVVFVVITTLPYIINFIYSLNQTTNDTKQIARNNLIYGILVLILYSNSAGCFYIYSCVSKRFRQQFIFVISNICIKQCINKRGNNQIVPSIETIDDIQLTRTKTNGDSVDVVAMK</sequence>
<dbReference type="Proteomes" id="UP000663860">
    <property type="component" value="Unassembled WGS sequence"/>
</dbReference>
<keyword evidence="5 8" id="KW-0472">Membrane</keyword>
<evidence type="ECO:0000256" key="2">
    <source>
        <dbReference type="ARBA" id="ARBA00022692"/>
    </source>
</evidence>
<keyword evidence="2 8" id="KW-0812">Transmembrane</keyword>
<dbReference type="Pfam" id="PF00001">
    <property type="entry name" value="7tm_1"/>
    <property type="match status" value="1"/>
</dbReference>
<evidence type="ECO:0000256" key="6">
    <source>
        <dbReference type="ARBA" id="ARBA00023170"/>
    </source>
</evidence>
<dbReference type="InterPro" id="IPR000276">
    <property type="entry name" value="GPCR_Rhodpsn"/>
</dbReference>
<dbReference type="PANTHER" id="PTHR24243">
    <property type="entry name" value="G-PROTEIN COUPLED RECEPTOR"/>
    <property type="match status" value="1"/>
</dbReference>
<keyword evidence="7" id="KW-0807">Transducer</keyword>
<keyword evidence="3 8" id="KW-1133">Transmembrane helix</keyword>
<protein>
    <recommendedName>
        <fullName evidence="9">G-protein coupled receptors family 1 profile domain-containing protein</fullName>
    </recommendedName>
</protein>
<feature type="transmembrane region" description="Helical" evidence="8">
    <location>
        <begin position="255"/>
        <end position="276"/>
    </location>
</feature>
<dbReference type="GO" id="GO:0004930">
    <property type="term" value="F:G protein-coupled receptor activity"/>
    <property type="evidence" value="ECO:0007669"/>
    <property type="project" value="UniProtKB-KW"/>
</dbReference>
<keyword evidence="6" id="KW-0675">Receptor</keyword>
<evidence type="ECO:0000256" key="4">
    <source>
        <dbReference type="ARBA" id="ARBA00023040"/>
    </source>
</evidence>
<gene>
    <name evidence="10" type="ORF">IZO911_LOCUS34469</name>
</gene>
<name>A0A815E710_9BILA</name>
<evidence type="ECO:0000256" key="7">
    <source>
        <dbReference type="ARBA" id="ARBA00023224"/>
    </source>
</evidence>
<evidence type="ECO:0000313" key="10">
    <source>
        <dbReference type="EMBL" id="CAF1308542.1"/>
    </source>
</evidence>
<comment type="subcellular location">
    <subcellularLocation>
        <location evidence="1">Membrane</location>
        <topology evidence="1">Multi-pass membrane protein</topology>
    </subcellularLocation>
</comment>
<dbReference type="GO" id="GO:0005886">
    <property type="term" value="C:plasma membrane"/>
    <property type="evidence" value="ECO:0007669"/>
    <property type="project" value="TreeGrafter"/>
</dbReference>
<comment type="caution">
    <text evidence="10">The sequence shown here is derived from an EMBL/GenBank/DDBJ whole genome shotgun (WGS) entry which is preliminary data.</text>
</comment>
<feature type="transmembrane region" description="Helical" evidence="8">
    <location>
        <begin position="170"/>
        <end position="194"/>
    </location>
</feature>
<evidence type="ECO:0000313" key="11">
    <source>
        <dbReference type="Proteomes" id="UP000663860"/>
    </source>
</evidence>
<dbReference type="EMBL" id="CAJNOE010000682">
    <property type="protein sequence ID" value="CAF1308542.1"/>
    <property type="molecule type" value="Genomic_DNA"/>
</dbReference>
<organism evidence="10 11">
    <name type="scientific">Adineta steineri</name>
    <dbReference type="NCBI Taxonomy" id="433720"/>
    <lineage>
        <taxon>Eukaryota</taxon>
        <taxon>Metazoa</taxon>
        <taxon>Spiralia</taxon>
        <taxon>Gnathifera</taxon>
        <taxon>Rotifera</taxon>
        <taxon>Eurotatoria</taxon>
        <taxon>Bdelloidea</taxon>
        <taxon>Adinetida</taxon>
        <taxon>Adinetidae</taxon>
        <taxon>Adineta</taxon>
    </lineage>
</organism>
<evidence type="ECO:0000256" key="1">
    <source>
        <dbReference type="ARBA" id="ARBA00004141"/>
    </source>
</evidence>
<feature type="transmembrane region" description="Helical" evidence="8">
    <location>
        <begin position="16"/>
        <end position="37"/>
    </location>
</feature>
<dbReference type="PANTHER" id="PTHR24243:SF233">
    <property type="entry name" value="THYROTROPIN-RELEASING HORMONE RECEPTOR"/>
    <property type="match status" value="1"/>
</dbReference>
<feature type="transmembrane region" description="Helical" evidence="8">
    <location>
        <begin position="215"/>
        <end position="235"/>
    </location>
</feature>
<dbReference type="AlphaFoldDB" id="A0A815E710"/>
<keyword evidence="4" id="KW-0297">G-protein coupled receptor</keyword>
<reference evidence="10" key="1">
    <citation type="submission" date="2021-02" db="EMBL/GenBank/DDBJ databases">
        <authorList>
            <person name="Nowell W R."/>
        </authorList>
    </citation>
    <scope>NUCLEOTIDE SEQUENCE</scope>
</reference>
<dbReference type="PROSITE" id="PS50262">
    <property type="entry name" value="G_PROTEIN_RECEP_F1_2"/>
    <property type="match status" value="1"/>
</dbReference>
<feature type="domain" description="G-protein coupled receptors family 1 profile" evidence="9">
    <location>
        <begin position="29"/>
        <end position="276"/>
    </location>
</feature>
<dbReference type="Gene3D" id="1.20.1070.10">
    <property type="entry name" value="Rhodopsin 7-helix transmembrane proteins"/>
    <property type="match status" value="1"/>
</dbReference>
<evidence type="ECO:0000256" key="5">
    <source>
        <dbReference type="ARBA" id="ARBA00023136"/>
    </source>
</evidence>
<accession>A0A815E710</accession>
<evidence type="ECO:0000256" key="8">
    <source>
        <dbReference type="SAM" id="Phobius"/>
    </source>
</evidence>
<feature type="transmembrane region" description="Helical" evidence="8">
    <location>
        <begin position="131"/>
        <end position="150"/>
    </location>
</feature>
<feature type="transmembrane region" description="Helical" evidence="8">
    <location>
        <begin position="89"/>
        <end position="110"/>
    </location>
</feature>
<feature type="transmembrane region" description="Helical" evidence="8">
    <location>
        <begin position="49"/>
        <end position="69"/>
    </location>
</feature>